<dbReference type="RefSeq" id="WP_089862692.1">
    <property type="nucleotide sequence ID" value="NZ_FOTI01000059.1"/>
</dbReference>
<accession>A0A1I4MSX1</accession>
<feature type="active site" description="Nucleophile" evidence="4">
    <location>
        <position position="92"/>
    </location>
</feature>
<dbReference type="Pfam" id="PF01734">
    <property type="entry name" value="Patatin"/>
    <property type="match status" value="1"/>
</dbReference>
<dbReference type="GO" id="GO:0016042">
    <property type="term" value="P:lipid catabolic process"/>
    <property type="evidence" value="ECO:0007669"/>
    <property type="project" value="UniProtKB-UniRule"/>
</dbReference>
<comment type="caution">
    <text evidence="4">Lacks conserved residue(s) required for the propagation of feature annotation.</text>
</comment>
<keyword evidence="8" id="KW-1185">Reference proteome</keyword>
<evidence type="ECO:0000259" key="6">
    <source>
        <dbReference type="PROSITE" id="PS51635"/>
    </source>
</evidence>
<dbReference type="STRING" id="29563.SAMN02983006_02702"/>
<proteinExistence type="predicted"/>
<feature type="signal peptide" evidence="5">
    <location>
        <begin position="1"/>
        <end position="21"/>
    </location>
</feature>
<dbReference type="Gene3D" id="3.40.1090.10">
    <property type="entry name" value="Cytosolic phospholipase A2 catalytic domain"/>
    <property type="match status" value="1"/>
</dbReference>
<feature type="domain" description="PNPLA" evidence="6">
    <location>
        <begin position="59"/>
        <end position="218"/>
    </location>
</feature>
<gene>
    <name evidence="7" type="ORF">SAMN02983006_02702</name>
</gene>
<dbReference type="EMBL" id="FOTI01000059">
    <property type="protein sequence ID" value="SFM06404.1"/>
    <property type="molecule type" value="Genomic_DNA"/>
</dbReference>
<evidence type="ECO:0000256" key="2">
    <source>
        <dbReference type="ARBA" id="ARBA00022963"/>
    </source>
</evidence>
<reference evidence="7 8" key="1">
    <citation type="submission" date="2016-10" db="EMBL/GenBank/DDBJ databases">
        <authorList>
            <person name="de Groot N.N."/>
        </authorList>
    </citation>
    <scope>NUCLEOTIDE SEQUENCE [LARGE SCALE GENOMIC DNA]</scope>
    <source>
        <strain evidence="7 8">ATCC 51327</strain>
    </source>
</reference>
<name>A0A1I4MSX1_9FIRM</name>
<dbReference type="PANTHER" id="PTHR14226:SF29">
    <property type="entry name" value="NEUROPATHY TARGET ESTERASE SWS"/>
    <property type="match status" value="1"/>
</dbReference>
<keyword evidence="3 4" id="KW-0443">Lipid metabolism</keyword>
<sequence>MKKTGFLLIILLLFIPLLASAKNKSELTEQKFGGESYLIENYQQFKSHYKNLKRPTVGLALSGGGARAMVNFGVVKALREEGIPVDLLTGTSMGGIVATLYGSGLNTEQMLQIVTTTSFGNLIDLGLNGSGSLLDTKKLNYFMESVAPQKKLEDFEIPTALLSFELSAGKKYLTTTGQISEVIQSTYSIPYYFPVESRDDKYFMDAGIVEATPAKAAAALGADFVIATTSFADKDYSDLENAATSIDRFVNIMQENFSQQIIADYADFVIEIDVSDYNFMDFNQAQELVELGYLITKVRIPALKKKLTERGIELQKYHNRAINDVSQIMKDMADDRIIISGSESNWFLNYGQNKSYFDQDLITPFADQLNFGINAKHDNLFFSLKGERFFADGYETKLELKKLTAATDLYLAYGNDYQADKESDYRLELKYYGNQFKTGLGFGRQNDQHYYLISGDFVFATTNFNWQTENDFIYNRKESEIELLSSNIIDYDLSSKWNLASQIVYNNTEVLDSPIIYRGQSIDEFTQLQTSLDFKYTHTLLEPIELGGILQTTDVGGYLFTDYFETGKADLSGQDNDGIAAGIGFDSQLYLLGLRPVQVDLYFSYDFEEKDDKIGLELGYQF</sequence>
<evidence type="ECO:0000256" key="4">
    <source>
        <dbReference type="PROSITE-ProRule" id="PRU01161"/>
    </source>
</evidence>
<evidence type="ECO:0000256" key="5">
    <source>
        <dbReference type="SAM" id="SignalP"/>
    </source>
</evidence>
<evidence type="ECO:0000256" key="1">
    <source>
        <dbReference type="ARBA" id="ARBA00022801"/>
    </source>
</evidence>
<dbReference type="PANTHER" id="PTHR14226">
    <property type="entry name" value="NEUROPATHY TARGET ESTERASE/SWISS CHEESE D.MELANOGASTER"/>
    <property type="match status" value="1"/>
</dbReference>
<dbReference type="InterPro" id="IPR016035">
    <property type="entry name" value="Acyl_Trfase/lysoPLipase"/>
</dbReference>
<protein>
    <submittedName>
        <fullName evidence="7">NTE family protein</fullName>
    </submittedName>
</protein>
<evidence type="ECO:0000256" key="3">
    <source>
        <dbReference type="ARBA" id="ARBA00023098"/>
    </source>
</evidence>
<feature type="active site" description="Proton acceptor" evidence="4">
    <location>
        <position position="205"/>
    </location>
</feature>
<keyword evidence="5" id="KW-0732">Signal</keyword>
<organism evidence="7 8">
    <name type="scientific">Halanaerobium salsuginis</name>
    <dbReference type="NCBI Taxonomy" id="29563"/>
    <lineage>
        <taxon>Bacteria</taxon>
        <taxon>Bacillati</taxon>
        <taxon>Bacillota</taxon>
        <taxon>Clostridia</taxon>
        <taxon>Halanaerobiales</taxon>
        <taxon>Halanaerobiaceae</taxon>
        <taxon>Halanaerobium</taxon>
    </lineage>
</organism>
<keyword evidence="1 4" id="KW-0378">Hydrolase</keyword>
<dbReference type="AlphaFoldDB" id="A0A1I4MSX1"/>
<dbReference type="PROSITE" id="PS51635">
    <property type="entry name" value="PNPLA"/>
    <property type="match status" value="1"/>
</dbReference>
<evidence type="ECO:0000313" key="7">
    <source>
        <dbReference type="EMBL" id="SFM06404.1"/>
    </source>
</evidence>
<feature type="short sequence motif" description="GXSXG" evidence="4">
    <location>
        <begin position="90"/>
        <end position="94"/>
    </location>
</feature>
<dbReference type="InterPro" id="IPR050301">
    <property type="entry name" value="NTE"/>
</dbReference>
<dbReference type="GO" id="GO:0016787">
    <property type="term" value="F:hydrolase activity"/>
    <property type="evidence" value="ECO:0007669"/>
    <property type="project" value="UniProtKB-UniRule"/>
</dbReference>
<keyword evidence="2 4" id="KW-0442">Lipid degradation</keyword>
<dbReference type="SUPFAM" id="SSF52151">
    <property type="entry name" value="FabD/lysophospholipase-like"/>
    <property type="match status" value="1"/>
</dbReference>
<dbReference type="OrthoDB" id="9770965at2"/>
<evidence type="ECO:0000313" key="8">
    <source>
        <dbReference type="Proteomes" id="UP000199006"/>
    </source>
</evidence>
<dbReference type="InterPro" id="IPR002641">
    <property type="entry name" value="PNPLA_dom"/>
</dbReference>
<feature type="chain" id="PRO_5011572742" evidence="5">
    <location>
        <begin position="22"/>
        <end position="622"/>
    </location>
</feature>
<dbReference type="Proteomes" id="UP000199006">
    <property type="component" value="Unassembled WGS sequence"/>
</dbReference>